<keyword evidence="2" id="KW-1185">Reference proteome</keyword>
<dbReference type="Proteomes" id="UP000182077">
    <property type="component" value="Unassembled WGS sequence"/>
</dbReference>
<protein>
    <submittedName>
        <fullName evidence="1">Uncharacterized protein</fullName>
    </submittedName>
</protein>
<proteinExistence type="predicted"/>
<sequence>MWLLLWTKNLACDKPESQELPISDKSVAVCKHLTACGTPHIYDEHLGLMLSTVVRQILMQREDIIGKLSEILGMEIGQHLNVFRCVNRADVAMNIEKILVRKDRILEVRLIDGTEFNVEMDEWTPSNRRWTLNHYIVDDRKTLERLN</sequence>
<gene>
    <name evidence="1" type="ORF">RV04_GL001484</name>
</gene>
<evidence type="ECO:0000313" key="1">
    <source>
        <dbReference type="EMBL" id="OJG46318.1"/>
    </source>
</evidence>
<dbReference type="EMBL" id="JXKQ01000003">
    <property type="protein sequence ID" value="OJG46318.1"/>
    <property type="molecule type" value="Genomic_DNA"/>
</dbReference>
<evidence type="ECO:0000313" key="2">
    <source>
        <dbReference type="Proteomes" id="UP000182077"/>
    </source>
</evidence>
<name>A0A1L8TQ62_9ENTE</name>
<reference evidence="1 2" key="1">
    <citation type="submission" date="2014-12" db="EMBL/GenBank/DDBJ databases">
        <title>Draft genome sequences of 29 type strains of Enterococci.</title>
        <authorList>
            <person name="Zhong Z."/>
            <person name="Sun Z."/>
            <person name="Liu W."/>
            <person name="Zhang W."/>
            <person name="Zhang H."/>
        </authorList>
    </citation>
    <scope>NUCLEOTIDE SEQUENCE [LARGE SCALE GENOMIC DNA]</scope>
    <source>
        <strain evidence="1 2">DSM 17122</strain>
    </source>
</reference>
<accession>A0A1L8TQ62</accession>
<dbReference type="AlphaFoldDB" id="A0A1L8TQ62"/>
<comment type="caution">
    <text evidence="1">The sequence shown here is derived from an EMBL/GenBank/DDBJ whole genome shotgun (WGS) entry which is preliminary data.</text>
</comment>
<organism evidence="1 2">
    <name type="scientific">Enterococcus hermanniensis</name>
    <dbReference type="NCBI Taxonomy" id="249189"/>
    <lineage>
        <taxon>Bacteria</taxon>
        <taxon>Bacillati</taxon>
        <taxon>Bacillota</taxon>
        <taxon>Bacilli</taxon>
        <taxon>Lactobacillales</taxon>
        <taxon>Enterococcaceae</taxon>
        <taxon>Enterococcus</taxon>
    </lineage>
</organism>
<dbReference type="STRING" id="249189.RV04_GL001484"/>